<evidence type="ECO:0000313" key="1">
    <source>
        <dbReference type="EMBL" id="RCW75028.1"/>
    </source>
</evidence>
<proteinExistence type="predicted"/>
<sequence length="160" mass="17798">MNCLRITNLVLFSLFLIAPSISVGGWLNPHYEVYPECTEPAKVNGLDLLKLTKGGQLFIALATPELDATESILARRHGFRGVIFDRDLFNDERPMPAGQILFTGTVVRRDSSVFERVLGGSPGDSFFYVVELASGQYLLHPESFDDSGLQVCDELQRDMD</sequence>
<evidence type="ECO:0000313" key="2">
    <source>
        <dbReference type="Proteomes" id="UP000253647"/>
    </source>
</evidence>
<dbReference type="AlphaFoldDB" id="A0A368Y6P3"/>
<dbReference type="EMBL" id="QPJI01000001">
    <property type="protein sequence ID" value="RCW75028.1"/>
    <property type="molecule type" value="Genomic_DNA"/>
</dbReference>
<comment type="caution">
    <text evidence="1">The sequence shown here is derived from an EMBL/GenBank/DDBJ whole genome shotgun (WGS) entry which is preliminary data.</text>
</comment>
<name>A0A368Y6P3_MARNT</name>
<organism evidence="1 2">
    <name type="scientific">Marinobacter nauticus</name>
    <name type="common">Marinobacter hydrocarbonoclasticus</name>
    <name type="synonym">Marinobacter aquaeolei</name>
    <dbReference type="NCBI Taxonomy" id="2743"/>
    <lineage>
        <taxon>Bacteria</taxon>
        <taxon>Pseudomonadati</taxon>
        <taxon>Pseudomonadota</taxon>
        <taxon>Gammaproteobacteria</taxon>
        <taxon>Pseudomonadales</taxon>
        <taxon>Marinobacteraceae</taxon>
        <taxon>Marinobacter</taxon>
    </lineage>
</organism>
<accession>A0A368Y6P3</accession>
<reference evidence="1 2" key="1">
    <citation type="submission" date="2018-07" db="EMBL/GenBank/DDBJ databases">
        <title>Freshwater and sediment microbial communities from various areas in North America, analyzing microbe dynamics in response to fracking.</title>
        <authorList>
            <person name="Lamendella R."/>
        </authorList>
    </citation>
    <scope>NUCLEOTIDE SEQUENCE [LARGE SCALE GENOMIC DNA]</scope>
    <source>
        <strain evidence="1 2">105B</strain>
    </source>
</reference>
<protein>
    <submittedName>
        <fullName evidence="1">Uncharacterized protein</fullName>
    </submittedName>
</protein>
<dbReference type="Proteomes" id="UP000253647">
    <property type="component" value="Unassembled WGS sequence"/>
</dbReference>
<dbReference type="RefSeq" id="WP_022991572.1">
    <property type="nucleotide sequence ID" value="NZ_QPJI01000001.1"/>
</dbReference>
<gene>
    <name evidence="1" type="ORF">DET61_10115</name>
</gene>